<evidence type="ECO:0000256" key="5">
    <source>
        <dbReference type="ARBA" id="ARBA00022679"/>
    </source>
</evidence>
<evidence type="ECO:0000256" key="2">
    <source>
        <dbReference type="ARBA" id="ARBA00004370"/>
    </source>
</evidence>
<dbReference type="InterPro" id="IPR050351">
    <property type="entry name" value="BphY/WalK/GraS-like"/>
</dbReference>
<keyword evidence="9" id="KW-0812">Transmembrane</keyword>
<dbReference type="Gene3D" id="1.10.287.130">
    <property type="match status" value="1"/>
</dbReference>
<reference evidence="11 12" key="1">
    <citation type="submission" date="2011-08" db="EMBL/GenBank/DDBJ databases">
        <title>The Genome Sequence of Clostridium hathewayi WAL-18680.</title>
        <authorList>
            <consortium name="The Broad Institute Genome Sequencing Platform"/>
            <person name="Earl A."/>
            <person name="Ward D."/>
            <person name="Feldgarden M."/>
            <person name="Gevers D."/>
            <person name="Finegold S.M."/>
            <person name="Summanen P.H."/>
            <person name="Molitoris D.R."/>
            <person name="Song M."/>
            <person name="Daigneault M."/>
            <person name="Allen-Vercoe E."/>
            <person name="Young S.K."/>
            <person name="Zeng Q."/>
            <person name="Gargeya S."/>
            <person name="Fitzgerald M."/>
            <person name="Haas B."/>
            <person name="Abouelleil A."/>
            <person name="Alvarado L."/>
            <person name="Arachchi H.M."/>
            <person name="Berlin A."/>
            <person name="Brown A."/>
            <person name="Chapman S.B."/>
            <person name="Chen Z."/>
            <person name="Dunbar C."/>
            <person name="Freedman E."/>
            <person name="Gearin G."/>
            <person name="Gellesch M."/>
            <person name="Goldberg J."/>
            <person name="Griggs A."/>
            <person name="Gujja S."/>
            <person name="Heiman D."/>
            <person name="Howarth C."/>
            <person name="Larson L."/>
            <person name="Lui A."/>
            <person name="MacDonald P.J.P."/>
            <person name="Montmayeur A."/>
            <person name="Murphy C."/>
            <person name="Neiman D."/>
            <person name="Pearson M."/>
            <person name="Priest M."/>
            <person name="Roberts A."/>
            <person name="Saif S."/>
            <person name="Shea T."/>
            <person name="Shenoy N."/>
            <person name="Sisk P."/>
            <person name="Stolte C."/>
            <person name="Sykes S."/>
            <person name="Wortman J."/>
            <person name="Nusbaum C."/>
            <person name="Birren B."/>
        </authorList>
    </citation>
    <scope>NUCLEOTIDE SEQUENCE [LARGE SCALE GENOMIC DNA]</scope>
    <source>
        <strain evidence="11 12">WAL-18680</strain>
    </source>
</reference>
<protein>
    <recommendedName>
        <fullName evidence="3">histidine kinase</fullName>
        <ecNumber evidence="3">2.7.13.3</ecNumber>
    </recommendedName>
</protein>
<evidence type="ECO:0000256" key="4">
    <source>
        <dbReference type="ARBA" id="ARBA00022553"/>
    </source>
</evidence>
<dbReference type="GO" id="GO:0000155">
    <property type="term" value="F:phosphorelay sensor kinase activity"/>
    <property type="evidence" value="ECO:0007669"/>
    <property type="project" value="InterPro"/>
</dbReference>
<keyword evidence="8" id="KW-0175">Coiled coil</keyword>
<keyword evidence="4" id="KW-0597">Phosphoprotein</keyword>
<evidence type="ECO:0000259" key="10">
    <source>
        <dbReference type="PROSITE" id="PS50109"/>
    </source>
</evidence>
<dbReference type="PATRIC" id="fig|742737.3.peg.2560"/>
<comment type="caution">
    <text evidence="11">The sequence shown here is derived from an EMBL/GenBank/DDBJ whole genome shotgun (WGS) entry which is preliminary data.</text>
</comment>
<dbReference type="InterPro" id="IPR003594">
    <property type="entry name" value="HATPase_dom"/>
</dbReference>
<dbReference type="RefSeq" id="WP_006780523.1">
    <property type="nucleotide sequence ID" value="NZ_CP040506.1"/>
</dbReference>
<dbReference type="EMBL" id="ADLN01000057">
    <property type="protein sequence ID" value="EHI59478.1"/>
    <property type="molecule type" value="Genomic_DNA"/>
</dbReference>
<keyword evidence="7" id="KW-0902">Two-component regulatory system</keyword>
<dbReference type="Pfam" id="PF02518">
    <property type="entry name" value="HATPase_c"/>
    <property type="match status" value="1"/>
</dbReference>
<dbReference type="InterPro" id="IPR008979">
    <property type="entry name" value="Galactose-bd-like_sf"/>
</dbReference>
<dbReference type="HOGENOM" id="CLU_011115_3_0_9"/>
<dbReference type="InterPro" id="IPR005467">
    <property type="entry name" value="His_kinase_dom"/>
</dbReference>
<proteinExistence type="predicted"/>
<dbReference type="InterPro" id="IPR003661">
    <property type="entry name" value="HisK_dim/P_dom"/>
</dbReference>
<keyword evidence="6" id="KW-0418">Kinase</keyword>
<dbReference type="Pfam" id="PF00512">
    <property type="entry name" value="HisKA"/>
    <property type="match status" value="1"/>
</dbReference>
<accession>G5IGB6</accession>
<feature type="coiled-coil region" evidence="8">
    <location>
        <begin position="394"/>
        <end position="425"/>
    </location>
</feature>
<evidence type="ECO:0000256" key="9">
    <source>
        <dbReference type="SAM" id="Phobius"/>
    </source>
</evidence>
<evidence type="ECO:0000256" key="6">
    <source>
        <dbReference type="ARBA" id="ARBA00022777"/>
    </source>
</evidence>
<dbReference type="GO" id="GO:0005886">
    <property type="term" value="C:plasma membrane"/>
    <property type="evidence" value="ECO:0007669"/>
    <property type="project" value="TreeGrafter"/>
</dbReference>
<dbReference type="InterPro" id="IPR004358">
    <property type="entry name" value="Sig_transdc_His_kin-like_C"/>
</dbReference>
<dbReference type="CDD" id="cd00082">
    <property type="entry name" value="HisKA"/>
    <property type="match status" value="1"/>
</dbReference>
<keyword evidence="9" id="KW-0472">Membrane</keyword>
<comment type="subcellular location">
    <subcellularLocation>
        <location evidence="2">Membrane</location>
    </subcellularLocation>
</comment>
<dbReference type="CDD" id="cd00075">
    <property type="entry name" value="HATPase"/>
    <property type="match status" value="1"/>
</dbReference>
<dbReference type="Proteomes" id="UP000005384">
    <property type="component" value="Unassembled WGS sequence"/>
</dbReference>
<feature type="domain" description="Histidine kinase" evidence="10">
    <location>
        <begin position="439"/>
        <end position="657"/>
    </location>
</feature>
<dbReference type="EC" id="2.7.13.3" evidence="3"/>
<dbReference type="SUPFAM" id="SSF49785">
    <property type="entry name" value="Galactose-binding domain-like"/>
    <property type="match status" value="1"/>
</dbReference>
<keyword evidence="12" id="KW-1185">Reference proteome</keyword>
<dbReference type="PANTHER" id="PTHR45453">
    <property type="entry name" value="PHOSPHATE REGULON SENSOR PROTEIN PHOR"/>
    <property type="match status" value="1"/>
</dbReference>
<evidence type="ECO:0000256" key="1">
    <source>
        <dbReference type="ARBA" id="ARBA00000085"/>
    </source>
</evidence>
<evidence type="ECO:0000256" key="3">
    <source>
        <dbReference type="ARBA" id="ARBA00012438"/>
    </source>
</evidence>
<dbReference type="FunFam" id="3.30.565.10:FF:000006">
    <property type="entry name" value="Sensor histidine kinase WalK"/>
    <property type="match status" value="1"/>
</dbReference>
<evidence type="ECO:0000313" key="11">
    <source>
        <dbReference type="EMBL" id="EHI59478.1"/>
    </source>
</evidence>
<dbReference type="InterPro" id="IPR036890">
    <property type="entry name" value="HATPase_C_sf"/>
</dbReference>
<organism evidence="11 12">
    <name type="scientific">Hungatella hathewayi WAL-18680</name>
    <dbReference type="NCBI Taxonomy" id="742737"/>
    <lineage>
        <taxon>Bacteria</taxon>
        <taxon>Bacillati</taxon>
        <taxon>Bacillota</taxon>
        <taxon>Clostridia</taxon>
        <taxon>Lachnospirales</taxon>
        <taxon>Lachnospiraceae</taxon>
        <taxon>Hungatella</taxon>
    </lineage>
</organism>
<sequence length="663" mass="74439">MKRFLVIFFLILALCTGMFFSMSVSSVSEGPEAVNGVLDFRGTDFTSSVYHLNGQWEFYYDCLYTPEDFRQGVPTGGEFLTLPNSWNVNGYPALGHATFRLLIQAEPGEHYLLFIPEIISSAVIWSNGTELYRAGVVGDSAANTVTGVRNELLAVSPEDGVIELVVQTANYHLTGSGLFYPMMFGRDTVMLHHFVWQRTAAAAAMGGILLIGVYHLFLYLFRRLERLYLIFSVTCLVTVLRLVMETNSMVQYFFRDGLTFLLNRVYLLLFAFHSICICLFMLEAFSLQLSRRLRRVVMACFLLPVLGVFLLPNTAAVACLFLALIPNGLAAVLALRSGKIGRDPYRLLYLFSLILFIVYAPLTKTVLEAKLYIPGVVSNLFLILSQCVMLSRSYADAHEQVERVNENLERLVEERTAQLNNTNRQLAASQDALREMIGNISHDLKTPLTVLNNYLELLGDDSIASNEQERAEYIGIAYHKNLDLQRLIHNLFEVTRMESGTVMYHPEWVQGSHLMEEVERKYANLICDRELSFSVHVDDTVDLKIDRHKIWSVLDNLIYNALRHTPKGGSISLCLRGNGEQAVLTVSDTGEGISAEHLPHIFERFYKVSPDRGEKDGSSGLGLYIVKTTMEAMGGTVEVESTLGEGTVFTLTLPARIQSSDEK</sequence>
<dbReference type="Pfam" id="PF07695">
    <property type="entry name" value="7TMR-DISM_7TM"/>
    <property type="match status" value="1"/>
</dbReference>
<dbReference type="PANTHER" id="PTHR45453:SF1">
    <property type="entry name" value="PHOSPHATE REGULON SENSOR PROTEIN PHOR"/>
    <property type="match status" value="1"/>
</dbReference>
<evidence type="ECO:0000256" key="7">
    <source>
        <dbReference type="ARBA" id="ARBA00023012"/>
    </source>
</evidence>
<dbReference type="InterPro" id="IPR011623">
    <property type="entry name" value="7TMR_DISM_rcpt_extracell_dom1"/>
</dbReference>
<dbReference type="PROSITE" id="PS50109">
    <property type="entry name" value="HIS_KIN"/>
    <property type="match status" value="1"/>
</dbReference>
<dbReference type="OrthoDB" id="9156435at2"/>
<dbReference type="GO" id="GO:0016036">
    <property type="term" value="P:cellular response to phosphate starvation"/>
    <property type="evidence" value="ECO:0007669"/>
    <property type="project" value="TreeGrafter"/>
</dbReference>
<dbReference type="Gene3D" id="3.30.565.10">
    <property type="entry name" value="Histidine kinase-like ATPase, C-terminal domain"/>
    <property type="match status" value="1"/>
</dbReference>
<keyword evidence="9" id="KW-1133">Transmembrane helix</keyword>
<dbReference type="SMART" id="SM00388">
    <property type="entry name" value="HisKA"/>
    <property type="match status" value="1"/>
</dbReference>
<dbReference type="PRINTS" id="PR00344">
    <property type="entry name" value="BCTRLSENSOR"/>
</dbReference>
<dbReference type="SUPFAM" id="SSF47384">
    <property type="entry name" value="Homodimeric domain of signal transducing histidine kinase"/>
    <property type="match status" value="1"/>
</dbReference>
<evidence type="ECO:0000256" key="8">
    <source>
        <dbReference type="SAM" id="Coils"/>
    </source>
</evidence>
<keyword evidence="5" id="KW-0808">Transferase</keyword>
<dbReference type="SMART" id="SM00387">
    <property type="entry name" value="HATPase_c"/>
    <property type="match status" value="1"/>
</dbReference>
<dbReference type="AlphaFoldDB" id="G5IGB6"/>
<feature type="transmembrane region" description="Helical" evidence="9">
    <location>
        <begin position="347"/>
        <end position="365"/>
    </location>
</feature>
<dbReference type="GO" id="GO:0004721">
    <property type="term" value="F:phosphoprotein phosphatase activity"/>
    <property type="evidence" value="ECO:0007669"/>
    <property type="project" value="TreeGrafter"/>
</dbReference>
<feature type="transmembrane region" description="Helical" evidence="9">
    <location>
        <begin position="200"/>
        <end position="220"/>
    </location>
</feature>
<dbReference type="InterPro" id="IPR036097">
    <property type="entry name" value="HisK_dim/P_sf"/>
</dbReference>
<name>G5IGB6_9FIRM</name>
<evidence type="ECO:0000313" key="12">
    <source>
        <dbReference type="Proteomes" id="UP000005384"/>
    </source>
</evidence>
<feature type="transmembrane region" description="Helical" evidence="9">
    <location>
        <begin position="264"/>
        <end position="285"/>
    </location>
</feature>
<gene>
    <name evidence="11" type="ORF">HMPREF9473_02544</name>
</gene>
<dbReference type="SUPFAM" id="SSF55874">
    <property type="entry name" value="ATPase domain of HSP90 chaperone/DNA topoisomerase II/histidine kinase"/>
    <property type="match status" value="1"/>
</dbReference>
<feature type="transmembrane region" description="Helical" evidence="9">
    <location>
        <begin position="227"/>
        <end position="244"/>
    </location>
</feature>
<comment type="catalytic activity">
    <reaction evidence="1">
        <text>ATP + protein L-histidine = ADP + protein N-phospho-L-histidine.</text>
        <dbReference type="EC" id="2.7.13.3"/>
    </reaction>
</comment>